<organism evidence="1 2">
    <name type="scientific">SAR86 cluster bacterium</name>
    <dbReference type="NCBI Taxonomy" id="2030880"/>
    <lineage>
        <taxon>Bacteria</taxon>
        <taxon>Pseudomonadati</taxon>
        <taxon>Pseudomonadota</taxon>
        <taxon>Gammaproteobacteria</taxon>
        <taxon>SAR86 cluster</taxon>
    </lineage>
</organism>
<name>A0A368BN87_9GAMM</name>
<proteinExistence type="predicted"/>
<accession>A0A368BN87</accession>
<dbReference type="InterPro" id="IPR007139">
    <property type="entry name" value="DUF349"/>
</dbReference>
<gene>
    <name evidence="1" type="ORF">DBW98_02915</name>
</gene>
<reference evidence="1 2" key="1">
    <citation type="journal article" date="2018" name="Microbiome">
        <title>Fine metagenomic profile of the Mediterranean stratified and mixed water columns revealed by assembly and recruitment.</title>
        <authorList>
            <person name="Haro-Moreno J.M."/>
            <person name="Lopez-Perez M."/>
            <person name="De La Torre J.R."/>
            <person name="Picazo A."/>
            <person name="Camacho A."/>
            <person name="Rodriguez-Valera F."/>
        </authorList>
    </citation>
    <scope>NUCLEOTIDE SEQUENCE [LARGE SCALE GENOMIC DNA]</scope>
    <source>
        <strain evidence="1">MED-G84</strain>
    </source>
</reference>
<dbReference type="AlphaFoldDB" id="A0A368BN87"/>
<dbReference type="EMBL" id="QOPC01000013">
    <property type="protein sequence ID" value="RCL38156.1"/>
    <property type="molecule type" value="Genomic_DNA"/>
</dbReference>
<evidence type="ECO:0000313" key="2">
    <source>
        <dbReference type="Proteomes" id="UP000253032"/>
    </source>
</evidence>
<dbReference type="Proteomes" id="UP000253032">
    <property type="component" value="Unassembled WGS sequence"/>
</dbReference>
<sequence>METHKTLFESLDKAEQHFEAGQIKLAQKLVNEVSRSIKSEGKVSNKLRHRFNFMSAQSRYFNDISSFATNPKRNEIINEIEVLIASPHENPKKQANEIHGLQTKWQLLDQSSKPAGREQWTTFKTLTDKAWEPCAQYYDELKAIKIENARQREKIIEELINYVTNNSSKWPGLIDMTRYLSATFQKWQTFAPVLDDDFKKLKEAYHQARKPINDAIRNEENKNYKAKESLIEKVKLINDEDTQSCIQKFKKIKSEYQNVGPAGKKNESKLWKQLNESADRFFEAEKSLANDELELINQLSDKLQEDPSSINTIKEQLRDFNKTSKSPEFAKLQKNIKAQELEQSKIKDANKLTTYQNLLSYLETTDESKATINKDVFKALQSPLYTANDNELLECVVKLELIAKIDPPASDKPLKQKLSLEMLQDKFSGKSTSNDEIKDLLIKFINNLQSKKINSNELKLWKRMNEVFDKIISQLP</sequence>
<protein>
    <submittedName>
        <fullName evidence="1">DUF349 domain-containing protein</fullName>
    </submittedName>
</protein>
<comment type="caution">
    <text evidence="1">The sequence shown here is derived from an EMBL/GenBank/DDBJ whole genome shotgun (WGS) entry which is preliminary data.</text>
</comment>
<dbReference type="Pfam" id="PF03993">
    <property type="entry name" value="DUF349"/>
    <property type="match status" value="2"/>
</dbReference>
<evidence type="ECO:0000313" key="1">
    <source>
        <dbReference type="EMBL" id="RCL38156.1"/>
    </source>
</evidence>